<dbReference type="EMBL" id="OMOQ01000001">
    <property type="protein sequence ID" value="SPH18693.1"/>
    <property type="molecule type" value="Genomic_DNA"/>
</dbReference>
<dbReference type="NCBIfam" id="TIGR03353">
    <property type="entry name" value="VI_chp_4"/>
    <property type="match status" value="1"/>
</dbReference>
<organism evidence="1 2">
    <name type="scientific">Albidovulum aquaemixtae</name>
    <dbReference type="NCBI Taxonomy" id="1542388"/>
    <lineage>
        <taxon>Bacteria</taxon>
        <taxon>Pseudomonadati</taxon>
        <taxon>Pseudomonadota</taxon>
        <taxon>Alphaproteobacteria</taxon>
        <taxon>Rhodobacterales</taxon>
        <taxon>Paracoccaceae</taxon>
        <taxon>Albidovulum</taxon>
    </lineage>
</organism>
<dbReference type="AlphaFoldDB" id="A0A2R8B884"/>
<accession>A0A2R8B884</accession>
<protein>
    <recommendedName>
        <fullName evidence="3">Type VI secretion system baseplate subunit TssK</fullName>
    </recommendedName>
</protein>
<sequence length="444" mass="47918">MTERNKVVWSEGLFLRTQHFQQQDRYAEFLMRGTLGAAPNQRFGFSELALDAAALDAGRVAIASAEGIFPDGTPFAIPGDMAAPEAAAIRREDAAGLVWFAVPLEQAGAAAIDAAHDDSSGARYRGRMVTVRDAVRGGAEAEEIEVASLAARLITPGEETAGYTALPVARIDGLRADGSVALVDGYLPPALHIGVAPWYDALLKELVTGLDRIAEAHGGIVLGGAGRSVENLLILELANAARPRLAHLLSQGLAHPSALFADLAELAGRMATYGSSSRRLSELPVYDHMDPQPAYAALADTLRSMVLSLRHVEPKSRALPVARHAQNIWKVRIDNPELLKSSRIVLRVGSDLSDESLRRIFVDQATVGAADEFETLWKSRLPGIALKPLHSQPREIPYDGDRLCLELDQKSEHWGQLLEAPGFVIGVSGKLEREPQIDCYAVSR</sequence>
<dbReference type="Proteomes" id="UP000244924">
    <property type="component" value="Unassembled WGS sequence"/>
</dbReference>
<dbReference type="InterPro" id="IPR010263">
    <property type="entry name" value="T6SS_TssK"/>
</dbReference>
<dbReference type="Pfam" id="PF05936">
    <property type="entry name" value="T6SS_VasE"/>
    <property type="match status" value="1"/>
</dbReference>
<keyword evidence="2" id="KW-1185">Reference proteome</keyword>
<name>A0A2R8B884_9RHOB</name>
<proteinExistence type="predicted"/>
<evidence type="ECO:0000313" key="1">
    <source>
        <dbReference type="EMBL" id="SPH18693.1"/>
    </source>
</evidence>
<evidence type="ECO:0000313" key="2">
    <source>
        <dbReference type="Proteomes" id="UP000244924"/>
    </source>
</evidence>
<dbReference type="PANTHER" id="PTHR35566">
    <property type="entry name" value="BLR3599 PROTEIN"/>
    <property type="match status" value="1"/>
</dbReference>
<evidence type="ECO:0008006" key="3">
    <source>
        <dbReference type="Google" id="ProtNLM"/>
    </source>
</evidence>
<dbReference type="RefSeq" id="WP_108853003.1">
    <property type="nucleotide sequence ID" value="NZ_OMOQ01000001.1"/>
</dbReference>
<gene>
    <name evidence="1" type="ORF">DEA8626_02235</name>
</gene>
<dbReference type="OrthoDB" id="9775333at2"/>
<dbReference type="PANTHER" id="PTHR35566:SF1">
    <property type="entry name" value="TYPE VI SECRETION SYSTEM BASEPLATE COMPONENT TSSK1"/>
    <property type="match status" value="1"/>
</dbReference>
<reference evidence="1 2" key="1">
    <citation type="submission" date="2018-03" db="EMBL/GenBank/DDBJ databases">
        <authorList>
            <person name="Keele B.F."/>
        </authorList>
    </citation>
    <scope>NUCLEOTIDE SEQUENCE [LARGE SCALE GENOMIC DNA]</scope>
    <source>
        <strain evidence="1 2">CECT 8626</strain>
    </source>
</reference>